<evidence type="ECO:0000259" key="2">
    <source>
        <dbReference type="SMART" id="SM00852"/>
    </source>
</evidence>
<gene>
    <name evidence="3" type="ORF">SE18_11780</name>
</gene>
<dbReference type="Proteomes" id="UP000050277">
    <property type="component" value="Unassembled WGS sequence"/>
</dbReference>
<reference evidence="3 4" key="1">
    <citation type="submission" date="2015-07" db="EMBL/GenBank/DDBJ databases">
        <title>Whole genome sequence of Herpetosiphon geysericola DSM 7119.</title>
        <authorList>
            <person name="Hemp J."/>
            <person name="Ward L.M."/>
            <person name="Pace L.A."/>
            <person name="Fischer W.W."/>
        </authorList>
    </citation>
    <scope>NUCLEOTIDE SEQUENCE [LARGE SCALE GENOMIC DNA]</scope>
    <source>
        <strain evidence="3 4">DSM 7119</strain>
    </source>
</reference>
<keyword evidence="4" id="KW-1185">Reference proteome</keyword>
<dbReference type="PANTHER" id="PTHR13939">
    <property type="entry name" value="NICOTINAMIDE-NUCLEOTIDE AMIDOHYDROLASE PNCC"/>
    <property type="match status" value="1"/>
</dbReference>
<dbReference type="AlphaFoldDB" id="A0A0P6YN21"/>
<sequence length="392" mass="42258">MQAELIAIGTELTLGTTVDTNSAWLARTLATVGVEVQRVTLVADDIGAITEVIAAAWQRSPLVLCTGGLGPTADDLTREAVAQATKRPLEFHQELFDGIEARFRSFGRTMSESNRQQAFVPMGARPVPNARGTAPSFIIDEGARALMVFPGVPSEMKFLVETELLPFLRNERGLKSILLVRSIWLSGTSEAEAGELIADLMQAAYPTVGISAKAAQYEVRISAHGEDPAQVEADIESCAAEVSRRLERFLMDRDGLAAHVLRRLQQHSATLAIYEGLRGAPIYNGLRSAKPDLAQALRGVTIHPLDQAVDREAAESLAIAGANTVRNNWQASYGIAAVPAQIGADGFTDVCIVLVGKDLQRSFTRRVELKSDDALGFITTAALDLIRRSLEA</sequence>
<feature type="domain" description="MoaB/Mog" evidence="2">
    <location>
        <begin position="4"/>
        <end position="170"/>
    </location>
</feature>
<accession>A0A0P6YN21</accession>
<dbReference type="HAMAP" id="MF_00226_B">
    <property type="entry name" value="CinA_B"/>
    <property type="match status" value="1"/>
</dbReference>
<dbReference type="EMBL" id="LGKP01000021">
    <property type="protein sequence ID" value="KPL86667.1"/>
    <property type="molecule type" value="Genomic_DNA"/>
</dbReference>
<dbReference type="InterPro" id="IPR001453">
    <property type="entry name" value="MoaB/Mog_dom"/>
</dbReference>
<dbReference type="InterPro" id="IPR041424">
    <property type="entry name" value="CinA_KH"/>
</dbReference>
<dbReference type="Pfam" id="PF00994">
    <property type="entry name" value="MoCF_biosynth"/>
    <property type="match status" value="1"/>
</dbReference>
<dbReference type="SUPFAM" id="SSF53218">
    <property type="entry name" value="Molybdenum cofactor biosynthesis proteins"/>
    <property type="match status" value="1"/>
</dbReference>
<comment type="similarity">
    <text evidence="1">Belongs to the CinA family.</text>
</comment>
<dbReference type="OrthoDB" id="9801454at2"/>
<dbReference type="STRING" id="70996.SE18_11780"/>
<name>A0A0P6YN21_9CHLR</name>
<dbReference type="Gene3D" id="3.40.980.10">
    <property type="entry name" value="MoaB/Mog-like domain"/>
    <property type="match status" value="1"/>
</dbReference>
<dbReference type="RefSeq" id="WP_054534655.1">
    <property type="nucleotide sequence ID" value="NZ_LGKP01000021.1"/>
</dbReference>
<dbReference type="Pfam" id="PF18146">
    <property type="entry name" value="CinA_KH"/>
    <property type="match status" value="1"/>
</dbReference>
<dbReference type="PIRSF" id="PIRSF006728">
    <property type="entry name" value="CinA"/>
    <property type="match status" value="1"/>
</dbReference>
<dbReference type="InterPro" id="IPR008135">
    <property type="entry name" value="Competence-induced_CinA"/>
</dbReference>
<proteinExistence type="inferred from homology"/>
<protein>
    <recommendedName>
        <fullName evidence="1">CinA-like protein</fullName>
    </recommendedName>
</protein>
<comment type="caution">
    <text evidence="3">The sequence shown here is derived from an EMBL/GenBank/DDBJ whole genome shotgun (WGS) entry which is preliminary data.</text>
</comment>
<dbReference type="PANTHER" id="PTHR13939:SF0">
    <property type="entry name" value="NMN AMIDOHYDROLASE-LIKE PROTEIN YFAY"/>
    <property type="match status" value="1"/>
</dbReference>
<dbReference type="CDD" id="cd00885">
    <property type="entry name" value="cinA"/>
    <property type="match status" value="1"/>
</dbReference>
<evidence type="ECO:0000313" key="4">
    <source>
        <dbReference type="Proteomes" id="UP000050277"/>
    </source>
</evidence>
<dbReference type="SMART" id="SM00852">
    <property type="entry name" value="MoCF_biosynth"/>
    <property type="match status" value="1"/>
</dbReference>
<dbReference type="Gene3D" id="3.30.70.2860">
    <property type="match status" value="1"/>
</dbReference>
<organism evidence="3 4">
    <name type="scientific">Herpetosiphon geysericola</name>
    <dbReference type="NCBI Taxonomy" id="70996"/>
    <lineage>
        <taxon>Bacteria</taxon>
        <taxon>Bacillati</taxon>
        <taxon>Chloroflexota</taxon>
        <taxon>Chloroflexia</taxon>
        <taxon>Herpetosiphonales</taxon>
        <taxon>Herpetosiphonaceae</taxon>
        <taxon>Herpetosiphon</taxon>
    </lineage>
</organism>
<evidence type="ECO:0000256" key="1">
    <source>
        <dbReference type="HAMAP-Rule" id="MF_00226"/>
    </source>
</evidence>
<evidence type="ECO:0000313" key="3">
    <source>
        <dbReference type="EMBL" id="KPL86667.1"/>
    </source>
</evidence>
<dbReference type="InterPro" id="IPR036425">
    <property type="entry name" value="MoaB/Mog-like_dom_sf"/>
</dbReference>
<dbReference type="InterPro" id="IPR050101">
    <property type="entry name" value="CinA"/>
</dbReference>